<proteinExistence type="predicted"/>
<feature type="domain" description="DUF6630" evidence="2">
    <location>
        <begin position="81"/>
        <end position="225"/>
    </location>
</feature>
<keyword evidence="1" id="KW-1133">Transmembrane helix</keyword>
<reference evidence="3 4" key="1">
    <citation type="submission" date="2011-12" db="EMBL/GenBank/DDBJ databases">
        <title>The Genome Sequence of Prevotella maculosa OT 289.</title>
        <authorList>
            <consortium name="The Broad Institute Genome Sequencing Platform"/>
            <person name="Earl A."/>
            <person name="Ward D."/>
            <person name="Feldgarden M."/>
            <person name="Gevers D."/>
            <person name="Izard J."/>
            <person name="Blanton J.M."/>
            <person name="Mathney J."/>
            <person name="Tanner A.C."/>
            <person name="Dewhirst F.E."/>
            <person name="Young S.K."/>
            <person name="Zeng Q."/>
            <person name="Gargeya S."/>
            <person name="Fitzgerald M."/>
            <person name="Haas B."/>
            <person name="Abouelleil A."/>
            <person name="Alvarado L."/>
            <person name="Arachchi H.M."/>
            <person name="Berlin A."/>
            <person name="Chapman S.B."/>
            <person name="Gearin G."/>
            <person name="Goldberg J."/>
            <person name="Griggs A."/>
            <person name="Gujja S."/>
            <person name="Hansen M."/>
            <person name="Heiman D."/>
            <person name="Howarth C."/>
            <person name="Larimer J."/>
            <person name="Lui A."/>
            <person name="MacDonald P.J.P."/>
            <person name="McCowen C."/>
            <person name="Montmayeur A."/>
            <person name="Murphy C."/>
            <person name="Neiman D."/>
            <person name="Pearson M."/>
            <person name="Priest M."/>
            <person name="Roberts A."/>
            <person name="Saif S."/>
            <person name="Shea T."/>
            <person name="Sisk P."/>
            <person name="Stolte C."/>
            <person name="Sykes S."/>
            <person name="Wortman J."/>
            <person name="Nusbaum C."/>
            <person name="Birren B."/>
        </authorList>
    </citation>
    <scope>NUCLEOTIDE SEQUENCE [LARGE SCALE GENOMIC DNA]</scope>
    <source>
        <strain evidence="3 4">OT 289</strain>
    </source>
</reference>
<evidence type="ECO:0000313" key="3">
    <source>
        <dbReference type="EMBL" id="EHO65962.1"/>
    </source>
</evidence>
<feature type="transmembrane region" description="Helical" evidence="1">
    <location>
        <begin position="12"/>
        <end position="29"/>
    </location>
</feature>
<keyword evidence="4" id="KW-1185">Reference proteome</keyword>
<dbReference type="Proteomes" id="UP000003167">
    <property type="component" value="Unassembled WGS sequence"/>
</dbReference>
<dbReference type="STRING" id="999422.HMPREF9944_02491"/>
<protein>
    <recommendedName>
        <fullName evidence="2">DUF6630 domain-containing protein</fullName>
    </recommendedName>
</protein>
<evidence type="ECO:0000259" key="2">
    <source>
        <dbReference type="Pfam" id="PF20335"/>
    </source>
</evidence>
<accession>H1HQP7</accession>
<dbReference type="PATRIC" id="fig|999422.3.peg.2607"/>
<dbReference type="RefSeq" id="WP_008566626.1">
    <property type="nucleotide sequence ID" value="NZ_JH594514.1"/>
</dbReference>
<sequence length="240" mass="27231">MKEKLVNVCGKLVGVALVVLFGWGTVEMFRQGAWVQGTICVAGMLLFGAPLVIPLFSRPAEPEPVPLVPQIDFPTDKDSSRELAKWVAAEETDVMQMVEELLASPEAFCSAQATRDGEYADEYREVSESYHDKPDLLCSEGLRLVLEETKVIAMFDWKEMLEEFVDQMTELRRVQTYGLPVPKEQLDEAADIPHWCHALNELWQPLGYQAILLDTKGDEYLVAVMHYTSLPPYPDDMFWK</sequence>
<keyword evidence="1" id="KW-0812">Transmembrane</keyword>
<dbReference type="AlphaFoldDB" id="H1HQP7"/>
<organism evidence="3 4">
    <name type="scientific">Segatella maculosa OT 289</name>
    <dbReference type="NCBI Taxonomy" id="999422"/>
    <lineage>
        <taxon>Bacteria</taxon>
        <taxon>Pseudomonadati</taxon>
        <taxon>Bacteroidota</taxon>
        <taxon>Bacteroidia</taxon>
        <taxon>Bacteroidales</taxon>
        <taxon>Prevotellaceae</taxon>
        <taxon>Segatella</taxon>
    </lineage>
</organism>
<keyword evidence="1" id="KW-0472">Membrane</keyword>
<evidence type="ECO:0000313" key="4">
    <source>
        <dbReference type="Proteomes" id="UP000003167"/>
    </source>
</evidence>
<feature type="transmembrane region" description="Helical" evidence="1">
    <location>
        <begin position="35"/>
        <end position="56"/>
    </location>
</feature>
<dbReference type="EMBL" id="AGEK01000048">
    <property type="protein sequence ID" value="EHO65962.1"/>
    <property type="molecule type" value="Genomic_DNA"/>
</dbReference>
<dbReference type="OrthoDB" id="1079443at2"/>
<dbReference type="Pfam" id="PF20335">
    <property type="entry name" value="DUF6630"/>
    <property type="match status" value="1"/>
</dbReference>
<dbReference type="HOGENOM" id="CLU_096762_0_0_10"/>
<evidence type="ECO:0000256" key="1">
    <source>
        <dbReference type="SAM" id="Phobius"/>
    </source>
</evidence>
<name>H1HQP7_9BACT</name>
<dbReference type="InterPro" id="IPR046582">
    <property type="entry name" value="DUF6630"/>
</dbReference>
<comment type="caution">
    <text evidence="3">The sequence shown here is derived from an EMBL/GenBank/DDBJ whole genome shotgun (WGS) entry which is preliminary data.</text>
</comment>
<gene>
    <name evidence="3" type="ORF">HMPREF9944_02491</name>
</gene>